<evidence type="ECO:0000313" key="3">
    <source>
        <dbReference type="Proteomes" id="UP000247702"/>
    </source>
</evidence>
<sequence>MSRRKTLITFSNKVTKAISSNKTRQDLSEEPTASSLSSGSKRNSNQLKANNNVEIIIEEEFNDNLRSNKQYKKDNKSQYMNDNTNKY</sequence>
<evidence type="ECO:0000313" key="2">
    <source>
        <dbReference type="EMBL" id="GBB85581.1"/>
    </source>
</evidence>
<dbReference type="EMBL" id="BEXD01000234">
    <property type="protein sequence ID" value="GBB85581.1"/>
    <property type="molecule type" value="Genomic_DNA"/>
</dbReference>
<proteinExistence type="predicted"/>
<keyword evidence="3" id="KW-1185">Reference proteome</keyword>
<name>A0A2Z6QLB4_9GLOM</name>
<evidence type="ECO:0000256" key="1">
    <source>
        <dbReference type="SAM" id="MobiDB-lite"/>
    </source>
</evidence>
<feature type="compositionally biased region" description="Polar residues" evidence="1">
    <location>
        <begin position="77"/>
        <end position="87"/>
    </location>
</feature>
<feature type="compositionally biased region" description="Low complexity" evidence="1">
    <location>
        <begin position="34"/>
        <end position="52"/>
    </location>
</feature>
<gene>
    <name evidence="2" type="ORF">RclHR1_12080001</name>
</gene>
<feature type="region of interest" description="Disordered" evidence="1">
    <location>
        <begin position="67"/>
        <end position="87"/>
    </location>
</feature>
<dbReference type="AlphaFoldDB" id="A0A2Z6QLB4"/>
<comment type="caution">
    <text evidence="2">The sequence shown here is derived from an EMBL/GenBank/DDBJ whole genome shotgun (WGS) entry which is preliminary data.</text>
</comment>
<dbReference type="Proteomes" id="UP000247702">
    <property type="component" value="Unassembled WGS sequence"/>
</dbReference>
<reference evidence="2 3" key="1">
    <citation type="submission" date="2017-11" db="EMBL/GenBank/DDBJ databases">
        <title>The genome of Rhizophagus clarus HR1 reveals common genetic basis of auxotrophy among arbuscular mycorrhizal fungi.</title>
        <authorList>
            <person name="Kobayashi Y."/>
        </authorList>
    </citation>
    <scope>NUCLEOTIDE SEQUENCE [LARGE SCALE GENOMIC DNA]</scope>
    <source>
        <strain evidence="2 3">HR1</strain>
    </source>
</reference>
<protein>
    <submittedName>
        <fullName evidence="2">Uncharacterized protein</fullName>
    </submittedName>
</protein>
<feature type="region of interest" description="Disordered" evidence="1">
    <location>
        <begin position="20"/>
        <end position="52"/>
    </location>
</feature>
<accession>A0A2Z6QLB4</accession>
<organism evidence="2 3">
    <name type="scientific">Rhizophagus clarus</name>
    <dbReference type="NCBI Taxonomy" id="94130"/>
    <lineage>
        <taxon>Eukaryota</taxon>
        <taxon>Fungi</taxon>
        <taxon>Fungi incertae sedis</taxon>
        <taxon>Mucoromycota</taxon>
        <taxon>Glomeromycotina</taxon>
        <taxon>Glomeromycetes</taxon>
        <taxon>Glomerales</taxon>
        <taxon>Glomeraceae</taxon>
        <taxon>Rhizophagus</taxon>
    </lineage>
</organism>